<dbReference type="Pfam" id="PF00176">
    <property type="entry name" value="SNF2-rel_dom"/>
    <property type="match status" value="2"/>
</dbReference>
<feature type="compositionally biased region" description="Basic and acidic residues" evidence="13">
    <location>
        <begin position="1420"/>
        <end position="1429"/>
    </location>
</feature>
<feature type="region of interest" description="Disordered" evidence="13">
    <location>
        <begin position="1371"/>
        <end position="1466"/>
    </location>
</feature>
<dbReference type="Gene3D" id="3.40.50.10810">
    <property type="entry name" value="Tandem AAA-ATPase domain"/>
    <property type="match status" value="2"/>
</dbReference>
<evidence type="ECO:0000259" key="14">
    <source>
        <dbReference type="PROSITE" id="PS51192"/>
    </source>
</evidence>
<dbReference type="GO" id="GO:0042393">
    <property type="term" value="F:histone binding"/>
    <property type="evidence" value="ECO:0007669"/>
    <property type="project" value="TreeGrafter"/>
</dbReference>
<dbReference type="SMART" id="SM00490">
    <property type="entry name" value="HELICc"/>
    <property type="match status" value="1"/>
</dbReference>
<evidence type="ECO:0000256" key="6">
    <source>
        <dbReference type="ARBA" id="ARBA00022801"/>
    </source>
</evidence>
<dbReference type="Gene3D" id="3.40.50.300">
    <property type="entry name" value="P-loop containing nucleotide triphosphate hydrolases"/>
    <property type="match status" value="3"/>
</dbReference>
<keyword evidence="12" id="KW-0175">Coiled coil</keyword>
<dbReference type="CDD" id="cd18793">
    <property type="entry name" value="SF2_C_SNF"/>
    <property type="match status" value="1"/>
</dbReference>
<reference evidence="17" key="1">
    <citation type="submission" date="2018-01" db="EMBL/GenBank/DDBJ databases">
        <authorList>
            <person name="Mao J.F."/>
        </authorList>
    </citation>
    <scope>NUCLEOTIDE SEQUENCE</scope>
    <source>
        <strain evidence="17">Huo1</strain>
        <tissue evidence="17">Leaf</tissue>
    </source>
</reference>
<gene>
    <name evidence="17" type="ORF">SASPL_143461</name>
</gene>
<dbReference type="GO" id="GO:0031011">
    <property type="term" value="C:Ino80 complex"/>
    <property type="evidence" value="ECO:0007669"/>
    <property type="project" value="UniProtKB-UniRule"/>
</dbReference>
<dbReference type="Pfam" id="PF00271">
    <property type="entry name" value="Helicase_C"/>
    <property type="match status" value="1"/>
</dbReference>
<feature type="domain" description="DBINO" evidence="16">
    <location>
        <begin position="348"/>
        <end position="473"/>
    </location>
</feature>
<dbReference type="SUPFAM" id="SSF52540">
    <property type="entry name" value="P-loop containing nucleoside triphosphate hydrolases"/>
    <property type="match status" value="2"/>
</dbReference>
<evidence type="ECO:0000259" key="16">
    <source>
        <dbReference type="PROSITE" id="PS51413"/>
    </source>
</evidence>
<comment type="function">
    <text evidence="11">ATPase component of the INO80 complex which remodels chromatin by shifting nucleosomes and is involved in DNA repair.</text>
</comment>
<evidence type="ECO:0000256" key="5">
    <source>
        <dbReference type="ARBA" id="ARBA00022763"/>
    </source>
</evidence>
<reference evidence="17" key="2">
    <citation type="submission" date="2020-08" db="EMBL/GenBank/DDBJ databases">
        <title>Plant Genome Project.</title>
        <authorList>
            <person name="Zhang R.-G."/>
        </authorList>
    </citation>
    <scope>NUCLEOTIDE SEQUENCE</scope>
    <source>
        <strain evidence="17">Huo1</strain>
        <tissue evidence="17">Leaf</tissue>
    </source>
</reference>
<evidence type="ECO:0000256" key="11">
    <source>
        <dbReference type="RuleBase" id="RU368001"/>
    </source>
</evidence>
<dbReference type="GO" id="GO:0003677">
    <property type="term" value="F:DNA binding"/>
    <property type="evidence" value="ECO:0007669"/>
    <property type="project" value="UniProtKB-UniRule"/>
</dbReference>
<dbReference type="Pfam" id="PF13892">
    <property type="entry name" value="DBINO"/>
    <property type="match status" value="1"/>
</dbReference>
<organism evidence="17">
    <name type="scientific">Salvia splendens</name>
    <name type="common">Scarlet sage</name>
    <dbReference type="NCBI Taxonomy" id="180675"/>
    <lineage>
        <taxon>Eukaryota</taxon>
        <taxon>Viridiplantae</taxon>
        <taxon>Streptophyta</taxon>
        <taxon>Embryophyta</taxon>
        <taxon>Tracheophyta</taxon>
        <taxon>Spermatophyta</taxon>
        <taxon>Magnoliopsida</taxon>
        <taxon>eudicotyledons</taxon>
        <taxon>Gunneridae</taxon>
        <taxon>Pentapetalae</taxon>
        <taxon>asterids</taxon>
        <taxon>lamiids</taxon>
        <taxon>Lamiales</taxon>
        <taxon>Lamiaceae</taxon>
        <taxon>Nepetoideae</taxon>
        <taxon>Mentheae</taxon>
        <taxon>Salviinae</taxon>
        <taxon>Salvia</taxon>
        <taxon>Salvia subgen. Calosphace</taxon>
        <taxon>core Calosphace</taxon>
    </lineage>
</organism>
<feature type="domain" description="Helicase C-terminal" evidence="15">
    <location>
        <begin position="1135"/>
        <end position="1298"/>
    </location>
</feature>
<evidence type="ECO:0000256" key="13">
    <source>
        <dbReference type="SAM" id="MobiDB-lite"/>
    </source>
</evidence>
<comment type="similarity">
    <text evidence="2 11">Belongs to the SNF2/RAD54 helicase family.</text>
</comment>
<dbReference type="InterPro" id="IPR027417">
    <property type="entry name" value="P-loop_NTPase"/>
</dbReference>
<comment type="subcellular location">
    <subcellularLocation>
        <location evidence="1 11">Nucleus</location>
    </subcellularLocation>
</comment>
<dbReference type="InterPro" id="IPR038718">
    <property type="entry name" value="SNF2-like_sf"/>
</dbReference>
<evidence type="ECO:0000256" key="7">
    <source>
        <dbReference type="ARBA" id="ARBA00022840"/>
    </source>
</evidence>
<accession>A0A8X8WMP6</accession>
<keyword evidence="10" id="KW-0539">Nucleus</keyword>
<proteinExistence type="inferred from homology"/>
<sequence length="1466" mass="166793">MDSNRKYNYGNLFNLEPLINFQLPKQDEDFDCCGNSSQDESRGAQGGALGDMNGTMSERGSKKKRRSAYSSDEEETGCHSSYISEERYRAMLGDHIQKYKRRLKCAPQNPASTRTGTMAIKSNVALKDQKPMNDNRGGFPKFESTSDFLNSSSSQKLGNCPESDFGLQYGASRPNLEPPFLDIGDGITYRIPLPYEKLSSSLGLPSMSDIQVEEFYLKGTLDLGSLAAMMASMNKFQRRSRAGMGDQRPQYESLQARLRAQQTNYTAENFSLSISEIDMGTDGIPEGAAGRIRRSILSEGGILQVYYVKVLEKGDTYEIIERGLPKKPKVKKDPSVIEREAMEKFSKYWVNIARKEIPKHHRIFTNFYRKQITDAKRVSETCQREVKMKVSRSLKLMKGAGIRTRKLARDMLVFWKRIDKEMAEVRKREEKEAAEALKREQELREAKRQQQRLNFLLSQTELYSHFMQNKTSEPSGALAVDDDKSNDQEILSEDQPQEEDDPEAAELRREALRAAHDAVSKQKKMTSAFDNECLKLRLAGEAEAPLQDGVATESTMPLASTVQTPEMFKGSLKEYQLKGLQWLVNCYEQGLNGILADEMGLGKTIQAMAFLAHLAEEKNIWGPFLVVAPASVLNNWADEISRFCPDLKTLPYWGGLQERTVLRKNINPKRLYRREAGFHILITSYQLLVSDEKYFRRVKWQYMVLDEAQAIKSSNRIESHAEHGGTLNEHQLNRLHAILKPFMLRRVKKDVVSELTGKTEVTVHCKLSSRQQAFYQAIKNKISLAELFDGNRGHLSEKKILNLMNIVIQLRKVCNHPELFERNEGSTYFHFGDVPNSLLPPPFGELEDVFYSGGRSPIAYEIPKLVYQETVGGSKAHNSEAGQSLSRESIQKLFNIFSPENISSSSLQKDSGRSGTFEFSRFIDLSPSELSFLATGSFMERLLFSIMRSDRQHLDEILDLLMESDDGYVQYTNIGKQKVRAVTRMLLLSSRSEKKFLRRKLATGPSDSPFEALIMPYQDRLLSDIKLVHSVYSFIPRTRAPPINVRCSDRNFAYKMSQEWHDPWLKRLLTGFARISDCNGPRKPTDTHPLIQEIDAELPITQPALQLTYKIFGSCPPMQPFDPAKMLTDSGKLQTLDILLKRLRAKNHRVLLFAQMTKMLNILEDYMNYRKYRYLRLDGSSTIMDRRDMVKDFQHRSDIFVFLLSTRAGGLGINLTAADTVIFYESDWNPTLDLQAMDRAHLLAFCQSLSITAHGDEIDYVDILDALELGIVTVYRLICKETVEEKILQRASQKNTVQQLVMTGGHVQGDLLAPEDVVSLLIDDAQLEHKLKEVSQQAKDRQKKKSGAKGIRIDAEGAASFQDFAYAESQDYDFEPQDPEKTKSSSKKRKPSGDKQAQPKARVQKGSKQMDSPSPNRTIPDYEHEDPSQHTDSTQQRPKRLKRPTKSVNENIEPAFKAIQHQSSEL</sequence>
<dbReference type="InterPro" id="IPR020838">
    <property type="entry name" value="DBINO"/>
</dbReference>
<feature type="domain" description="Helicase ATP-binding" evidence="14">
    <location>
        <begin position="584"/>
        <end position="745"/>
    </location>
</feature>
<comment type="catalytic activity">
    <reaction evidence="11">
        <text>ATP + H2O = ADP + phosphate + H(+)</text>
        <dbReference type="Rhea" id="RHEA:13065"/>
        <dbReference type="ChEBI" id="CHEBI:15377"/>
        <dbReference type="ChEBI" id="CHEBI:15378"/>
        <dbReference type="ChEBI" id="CHEBI:30616"/>
        <dbReference type="ChEBI" id="CHEBI:43474"/>
        <dbReference type="ChEBI" id="CHEBI:456216"/>
    </reaction>
</comment>
<comment type="caution">
    <text evidence="17">The sequence shown here is derived from an EMBL/GenBank/DDBJ whole genome shotgun (WGS) entry which is preliminary data.</text>
</comment>
<dbReference type="GO" id="GO:0016887">
    <property type="term" value="F:ATP hydrolysis activity"/>
    <property type="evidence" value="ECO:0007669"/>
    <property type="project" value="TreeGrafter"/>
</dbReference>
<keyword evidence="18" id="KW-1185">Reference proteome</keyword>
<dbReference type="PROSITE" id="PS51192">
    <property type="entry name" value="HELICASE_ATP_BIND_1"/>
    <property type="match status" value="1"/>
</dbReference>
<dbReference type="GO" id="GO:0005524">
    <property type="term" value="F:ATP binding"/>
    <property type="evidence" value="ECO:0007669"/>
    <property type="project" value="UniProtKB-UniRule"/>
</dbReference>
<comment type="subunit">
    <text evidence="11">Component of the INO80 chromatin-remodeling complex.</text>
</comment>
<keyword evidence="4" id="KW-0547">Nucleotide-binding</keyword>
<protein>
    <recommendedName>
        <fullName evidence="3 11">Chromatin-remodeling ATPase INO80</fullName>
        <ecNumber evidence="11">3.6.4.-</ecNumber>
    </recommendedName>
</protein>
<keyword evidence="9 11" id="KW-0234">DNA repair</keyword>
<keyword evidence="6 11" id="KW-0378">Hydrolase</keyword>
<evidence type="ECO:0000256" key="9">
    <source>
        <dbReference type="ARBA" id="ARBA00023204"/>
    </source>
</evidence>
<evidence type="ECO:0000313" key="18">
    <source>
        <dbReference type="Proteomes" id="UP000298416"/>
    </source>
</evidence>
<keyword evidence="8 11" id="KW-0238">DNA-binding</keyword>
<dbReference type="InterPro" id="IPR050520">
    <property type="entry name" value="INO80/SWR1_helicase"/>
</dbReference>
<keyword evidence="5 11" id="KW-0227">DNA damage</keyword>
<evidence type="ECO:0000256" key="10">
    <source>
        <dbReference type="ARBA" id="ARBA00023242"/>
    </source>
</evidence>
<dbReference type="PANTHER" id="PTHR45685">
    <property type="entry name" value="HELICASE SRCAP-RELATED"/>
    <property type="match status" value="1"/>
</dbReference>
<evidence type="ECO:0000256" key="12">
    <source>
        <dbReference type="SAM" id="Coils"/>
    </source>
</evidence>
<dbReference type="EMBL" id="PNBA02000016">
    <property type="protein sequence ID" value="KAG6397295.1"/>
    <property type="molecule type" value="Genomic_DNA"/>
</dbReference>
<dbReference type="SMART" id="SM00487">
    <property type="entry name" value="DEXDc"/>
    <property type="match status" value="1"/>
</dbReference>
<feature type="coiled-coil region" evidence="12">
    <location>
        <begin position="420"/>
        <end position="459"/>
    </location>
</feature>
<evidence type="ECO:0000256" key="1">
    <source>
        <dbReference type="ARBA" id="ARBA00004123"/>
    </source>
</evidence>
<dbReference type="GO" id="GO:0006281">
    <property type="term" value="P:DNA repair"/>
    <property type="evidence" value="ECO:0007669"/>
    <property type="project" value="UniProtKB-UniRule"/>
</dbReference>
<dbReference type="InterPro" id="IPR014001">
    <property type="entry name" value="Helicase_ATP-bd"/>
</dbReference>
<feature type="region of interest" description="Disordered" evidence="13">
    <location>
        <begin position="30"/>
        <end position="76"/>
    </location>
</feature>
<evidence type="ECO:0000313" key="17">
    <source>
        <dbReference type="EMBL" id="KAG6397295.1"/>
    </source>
</evidence>
<dbReference type="GO" id="GO:0006338">
    <property type="term" value="P:chromatin remodeling"/>
    <property type="evidence" value="ECO:0007669"/>
    <property type="project" value="UniProtKB-UniRule"/>
</dbReference>
<dbReference type="EC" id="3.6.4.-" evidence="11"/>
<evidence type="ECO:0000256" key="8">
    <source>
        <dbReference type="ARBA" id="ARBA00023125"/>
    </source>
</evidence>
<dbReference type="Proteomes" id="UP000298416">
    <property type="component" value="Unassembled WGS sequence"/>
</dbReference>
<dbReference type="PROSITE" id="PS51194">
    <property type="entry name" value="HELICASE_CTER"/>
    <property type="match status" value="1"/>
</dbReference>
<dbReference type="InterPro" id="IPR049730">
    <property type="entry name" value="SNF2/RAD54-like_C"/>
</dbReference>
<keyword evidence="7 11" id="KW-0067">ATP-binding</keyword>
<feature type="compositionally biased region" description="Polar residues" evidence="13">
    <location>
        <begin position="1406"/>
        <end position="1417"/>
    </location>
</feature>
<evidence type="ECO:0000256" key="2">
    <source>
        <dbReference type="ARBA" id="ARBA00007025"/>
    </source>
</evidence>
<dbReference type="PANTHER" id="PTHR45685:SF2">
    <property type="entry name" value="CHROMATIN-REMODELING ATPASE INO80"/>
    <property type="match status" value="1"/>
</dbReference>
<evidence type="ECO:0000256" key="4">
    <source>
        <dbReference type="ARBA" id="ARBA00022741"/>
    </source>
</evidence>
<evidence type="ECO:0000259" key="15">
    <source>
        <dbReference type="PROSITE" id="PS51194"/>
    </source>
</evidence>
<evidence type="ECO:0000256" key="3">
    <source>
        <dbReference type="ARBA" id="ARBA00019805"/>
    </source>
</evidence>
<name>A0A8X8WMP6_SALSN</name>
<dbReference type="InterPro" id="IPR000330">
    <property type="entry name" value="SNF2_N"/>
</dbReference>
<dbReference type="InterPro" id="IPR001650">
    <property type="entry name" value="Helicase_C-like"/>
</dbReference>
<dbReference type="PROSITE" id="PS51413">
    <property type="entry name" value="DBINO"/>
    <property type="match status" value="1"/>
</dbReference>
<comment type="domain">
    <text evidence="11">The DBINO region is involved in binding to DNA.</text>
</comment>